<name>A0A7S0KAI7_MICPS</name>
<accession>A0A7S0KAI7</accession>
<keyword evidence="5" id="KW-0560">Oxidoreductase</keyword>
<keyword evidence="7" id="KW-0457">Lysine biosynthesis</keyword>
<dbReference type="GO" id="GO:0009570">
    <property type="term" value="C:chloroplast stroma"/>
    <property type="evidence" value="ECO:0007669"/>
    <property type="project" value="TreeGrafter"/>
</dbReference>
<dbReference type="NCBIfam" id="TIGR02130">
    <property type="entry name" value="dapB_plant"/>
    <property type="match status" value="1"/>
</dbReference>
<gene>
    <name evidence="14" type="ORF">MSP1404_LOCUS101</name>
</gene>
<keyword evidence="4" id="KW-0220">Diaminopimelate biosynthesis</keyword>
<dbReference type="Gene3D" id="3.30.360.10">
    <property type="entry name" value="Dihydrodipicolinate Reductase, domain 2"/>
    <property type="match status" value="1"/>
</dbReference>
<dbReference type="InterPro" id="IPR011859">
    <property type="entry name" value="Dihydrodipicolinate_Rdtase_pln"/>
</dbReference>
<evidence type="ECO:0000256" key="11">
    <source>
        <dbReference type="ARBA" id="ARBA00049396"/>
    </source>
</evidence>
<evidence type="ECO:0000256" key="4">
    <source>
        <dbReference type="ARBA" id="ARBA00022915"/>
    </source>
</evidence>
<dbReference type="AlphaFoldDB" id="A0A7S0KAI7"/>
<evidence type="ECO:0000256" key="6">
    <source>
        <dbReference type="ARBA" id="ARBA00023027"/>
    </source>
</evidence>
<feature type="domain" description="Dihydrodipicolinate reductase N-terminal" evidence="12">
    <location>
        <begin position="52"/>
        <end position="178"/>
    </location>
</feature>
<evidence type="ECO:0000256" key="7">
    <source>
        <dbReference type="ARBA" id="ARBA00023154"/>
    </source>
</evidence>
<evidence type="ECO:0000313" key="14">
    <source>
        <dbReference type="EMBL" id="CAD8575217.1"/>
    </source>
</evidence>
<dbReference type="PANTHER" id="PTHR20836:SF0">
    <property type="entry name" value="4-HYDROXY-TETRAHYDRODIPICOLINATE REDUCTASE 1, CHLOROPLASTIC-RELATED"/>
    <property type="match status" value="1"/>
</dbReference>
<dbReference type="EC" id="1.17.1.8" evidence="9"/>
<proteinExistence type="inferred from homology"/>
<evidence type="ECO:0000256" key="8">
    <source>
        <dbReference type="ARBA" id="ARBA00037922"/>
    </source>
</evidence>
<dbReference type="Pfam" id="PF01113">
    <property type="entry name" value="DapB_N"/>
    <property type="match status" value="1"/>
</dbReference>
<evidence type="ECO:0000256" key="10">
    <source>
        <dbReference type="ARBA" id="ARBA00049080"/>
    </source>
</evidence>
<feature type="domain" description="Dihydrodipicolinate reductase C-terminal" evidence="13">
    <location>
        <begin position="182"/>
        <end position="310"/>
    </location>
</feature>
<dbReference type="GO" id="GO:0008839">
    <property type="term" value="F:4-hydroxy-tetrahydrodipicolinate reductase"/>
    <property type="evidence" value="ECO:0007669"/>
    <property type="project" value="UniProtKB-EC"/>
</dbReference>
<keyword evidence="2" id="KW-0028">Amino-acid biosynthesis</keyword>
<comment type="similarity">
    <text evidence="1">Belongs to the DapB family.</text>
</comment>
<dbReference type="InterPro" id="IPR022663">
    <property type="entry name" value="DapB_C"/>
</dbReference>
<dbReference type="EMBL" id="HBEV01000126">
    <property type="protein sequence ID" value="CAD8575217.1"/>
    <property type="molecule type" value="Transcribed_RNA"/>
</dbReference>
<evidence type="ECO:0000256" key="2">
    <source>
        <dbReference type="ARBA" id="ARBA00022605"/>
    </source>
</evidence>
<dbReference type="Pfam" id="PF05173">
    <property type="entry name" value="DapB_C"/>
    <property type="match status" value="1"/>
</dbReference>
<dbReference type="GO" id="GO:0019877">
    <property type="term" value="P:diaminopimelate biosynthetic process"/>
    <property type="evidence" value="ECO:0007669"/>
    <property type="project" value="UniProtKB-KW"/>
</dbReference>
<evidence type="ECO:0000256" key="3">
    <source>
        <dbReference type="ARBA" id="ARBA00022857"/>
    </source>
</evidence>
<dbReference type="InterPro" id="IPR023940">
    <property type="entry name" value="DHDPR_bac"/>
</dbReference>
<dbReference type="PANTHER" id="PTHR20836">
    <property type="entry name" value="DIHYDRODIPICOLINATE REDUCTASE"/>
    <property type="match status" value="1"/>
</dbReference>
<comment type="catalytic activity">
    <reaction evidence="10">
        <text>(S)-2,3,4,5-tetrahydrodipicolinate + NADP(+) + H2O = (2S,4S)-4-hydroxy-2,3,4,5-tetrahydrodipicolinate + NADPH + H(+)</text>
        <dbReference type="Rhea" id="RHEA:35331"/>
        <dbReference type="ChEBI" id="CHEBI:15377"/>
        <dbReference type="ChEBI" id="CHEBI:15378"/>
        <dbReference type="ChEBI" id="CHEBI:16845"/>
        <dbReference type="ChEBI" id="CHEBI:57783"/>
        <dbReference type="ChEBI" id="CHEBI:58349"/>
        <dbReference type="ChEBI" id="CHEBI:67139"/>
        <dbReference type="EC" id="1.17.1.8"/>
    </reaction>
</comment>
<dbReference type="Gene3D" id="3.40.50.720">
    <property type="entry name" value="NAD(P)-binding Rossmann-like Domain"/>
    <property type="match status" value="1"/>
</dbReference>
<evidence type="ECO:0000259" key="12">
    <source>
        <dbReference type="Pfam" id="PF01113"/>
    </source>
</evidence>
<organism evidence="14">
    <name type="scientific">Micromonas pusilla</name>
    <name type="common">Picoplanktonic green alga</name>
    <name type="synonym">Chromulina pusilla</name>
    <dbReference type="NCBI Taxonomy" id="38833"/>
    <lineage>
        <taxon>Eukaryota</taxon>
        <taxon>Viridiplantae</taxon>
        <taxon>Chlorophyta</taxon>
        <taxon>Mamiellophyceae</taxon>
        <taxon>Mamiellales</taxon>
        <taxon>Mamiellaceae</taxon>
        <taxon>Micromonas</taxon>
    </lineage>
</organism>
<protein>
    <recommendedName>
        <fullName evidence="9">4-hydroxy-tetrahydrodipicolinate reductase</fullName>
        <ecNumber evidence="9">1.17.1.8</ecNumber>
    </recommendedName>
</protein>
<comment type="catalytic activity">
    <reaction evidence="11">
        <text>(S)-2,3,4,5-tetrahydrodipicolinate + NAD(+) + H2O = (2S,4S)-4-hydroxy-2,3,4,5-tetrahydrodipicolinate + NADH + H(+)</text>
        <dbReference type="Rhea" id="RHEA:35323"/>
        <dbReference type="ChEBI" id="CHEBI:15377"/>
        <dbReference type="ChEBI" id="CHEBI:15378"/>
        <dbReference type="ChEBI" id="CHEBI:16845"/>
        <dbReference type="ChEBI" id="CHEBI:57540"/>
        <dbReference type="ChEBI" id="CHEBI:57945"/>
        <dbReference type="ChEBI" id="CHEBI:67139"/>
        <dbReference type="EC" id="1.17.1.8"/>
    </reaction>
</comment>
<comment type="pathway">
    <text evidence="8">Amino-acid biosynthesis; L-lysine biosynthesis via DAP pathway; (S)-tetrahydrodipicolinate from L-aspartate: step 4/4.</text>
</comment>
<dbReference type="GO" id="GO:0070402">
    <property type="term" value="F:NADPH binding"/>
    <property type="evidence" value="ECO:0007669"/>
    <property type="project" value="InterPro"/>
</dbReference>
<dbReference type="GO" id="GO:0009089">
    <property type="term" value="P:lysine biosynthetic process via diaminopimelate"/>
    <property type="evidence" value="ECO:0007669"/>
    <property type="project" value="InterPro"/>
</dbReference>
<evidence type="ECO:0000256" key="5">
    <source>
        <dbReference type="ARBA" id="ARBA00023002"/>
    </source>
</evidence>
<keyword evidence="3" id="KW-0521">NADP</keyword>
<dbReference type="InterPro" id="IPR036291">
    <property type="entry name" value="NAD(P)-bd_dom_sf"/>
</dbReference>
<keyword evidence="6" id="KW-0520">NAD</keyword>
<sequence>MSLVASFPATIRTPALASRRANPIASRASLRATRPVARRSARVATAMAAAVPIMVNDLTGKMGRAVADAVVARGADVCYLVPVAFSGEAKDPVTIGDVAVEIKSIRDGDPGAVLDDLKAKHPGLIVVDYTLPAAVNANADLYVKHAAPFVMGTTGGDRVKLLEDVSASGVPAVIAPQMGKQVVAFQAAMKLMATNFPGAFRGYTLTVTESHQSSKVDTSGTAKAIVESFNELGCGFDIKDAVLVRDVPTQIAPVPNGMGVPEEHILGHAFHTYRLTSPDGTVSFEFQHNVCGRSIYAEGTVDACLFLSSKVGEGCASEDCEAGKTLFDMIDVLREGGMVTN</sequence>
<dbReference type="InterPro" id="IPR000846">
    <property type="entry name" value="DapB_N"/>
</dbReference>
<reference evidence="14" key="1">
    <citation type="submission" date="2021-01" db="EMBL/GenBank/DDBJ databases">
        <authorList>
            <person name="Corre E."/>
            <person name="Pelletier E."/>
            <person name="Niang G."/>
            <person name="Scheremetjew M."/>
            <person name="Finn R."/>
            <person name="Kale V."/>
            <person name="Holt S."/>
            <person name="Cochrane G."/>
            <person name="Meng A."/>
            <person name="Brown T."/>
            <person name="Cohen L."/>
        </authorList>
    </citation>
    <scope>NUCLEOTIDE SEQUENCE</scope>
    <source>
        <strain evidence="14">CCMP494</strain>
    </source>
</reference>
<dbReference type="SUPFAM" id="SSF51735">
    <property type="entry name" value="NAD(P)-binding Rossmann-fold domains"/>
    <property type="match status" value="1"/>
</dbReference>
<evidence type="ECO:0000256" key="9">
    <source>
        <dbReference type="ARBA" id="ARBA00038983"/>
    </source>
</evidence>
<evidence type="ECO:0000259" key="13">
    <source>
        <dbReference type="Pfam" id="PF05173"/>
    </source>
</evidence>
<evidence type="ECO:0000256" key="1">
    <source>
        <dbReference type="ARBA" id="ARBA00006642"/>
    </source>
</evidence>